<proteinExistence type="inferred from homology"/>
<dbReference type="PANTHER" id="PTHR30346">
    <property type="entry name" value="TRANSCRIPTIONAL DUAL REGULATOR HCAR-RELATED"/>
    <property type="match status" value="1"/>
</dbReference>
<evidence type="ECO:0000259" key="5">
    <source>
        <dbReference type="PROSITE" id="PS50931"/>
    </source>
</evidence>
<feature type="domain" description="HTH lysR-type" evidence="5">
    <location>
        <begin position="3"/>
        <end position="60"/>
    </location>
</feature>
<dbReference type="GO" id="GO:0032993">
    <property type="term" value="C:protein-DNA complex"/>
    <property type="evidence" value="ECO:0007669"/>
    <property type="project" value="TreeGrafter"/>
</dbReference>
<dbReference type="Proteomes" id="UP000674234">
    <property type="component" value="Unassembled WGS sequence"/>
</dbReference>
<dbReference type="SUPFAM" id="SSF46785">
    <property type="entry name" value="Winged helix' DNA-binding domain"/>
    <property type="match status" value="1"/>
</dbReference>
<dbReference type="SUPFAM" id="SSF53850">
    <property type="entry name" value="Periplasmic binding protein-like II"/>
    <property type="match status" value="1"/>
</dbReference>
<dbReference type="EMBL" id="JAFCNB010000006">
    <property type="protein sequence ID" value="MBP2705049.1"/>
    <property type="molecule type" value="Genomic_DNA"/>
</dbReference>
<evidence type="ECO:0000256" key="2">
    <source>
        <dbReference type="ARBA" id="ARBA00023015"/>
    </source>
</evidence>
<dbReference type="InterPro" id="IPR036390">
    <property type="entry name" value="WH_DNA-bd_sf"/>
</dbReference>
<keyword evidence="3" id="KW-0238">DNA-binding</keyword>
<dbReference type="PRINTS" id="PR00039">
    <property type="entry name" value="HTHLYSR"/>
</dbReference>
<dbReference type="InterPro" id="IPR036388">
    <property type="entry name" value="WH-like_DNA-bd_sf"/>
</dbReference>
<evidence type="ECO:0000256" key="4">
    <source>
        <dbReference type="ARBA" id="ARBA00023163"/>
    </source>
</evidence>
<dbReference type="PANTHER" id="PTHR30346:SF0">
    <property type="entry name" value="HCA OPERON TRANSCRIPTIONAL ACTIVATOR HCAR"/>
    <property type="match status" value="1"/>
</dbReference>
<comment type="similarity">
    <text evidence="1">Belongs to the LysR transcriptional regulatory family.</text>
</comment>
<dbReference type="InterPro" id="IPR000847">
    <property type="entry name" value="LysR_HTH_N"/>
</dbReference>
<dbReference type="FunFam" id="1.10.10.10:FF:000001">
    <property type="entry name" value="LysR family transcriptional regulator"/>
    <property type="match status" value="1"/>
</dbReference>
<dbReference type="RefSeq" id="WP_210156319.1">
    <property type="nucleotide sequence ID" value="NZ_JAFCNB010000006.1"/>
</dbReference>
<evidence type="ECO:0000313" key="6">
    <source>
        <dbReference type="EMBL" id="MBP2705049.1"/>
    </source>
</evidence>
<dbReference type="GO" id="GO:0003700">
    <property type="term" value="F:DNA-binding transcription factor activity"/>
    <property type="evidence" value="ECO:0007669"/>
    <property type="project" value="InterPro"/>
</dbReference>
<dbReference type="GO" id="GO:0003677">
    <property type="term" value="F:DNA binding"/>
    <property type="evidence" value="ECO:0007669"/>
    <property type="project" value="UniProtKB-KW"/>
</dbReference>
<dbReference type="InterPro" id="IPR005119">
    <property type="entry name" value="LysR_subst-bd"/>
</dbReference>
<comment type="caution">
    <text evidence="6">The sequence shown here is derived from an EMBL/GenBank/DDBJ whole genome shotgun (WGS) entry which is preliminary data.</text>
</comment>
<reference evidence="6" key="1">
    <citation type="submission" date="2021-02" db="EMBL/GenBank/DDBJ databases">
        <title>Draft genome sequence of Microbispora sp. RL4-1S isolated from rice leaves in Thailand.</title>
        <authorList>
            <person name="Muangham S."/>
            <person name="Duangmal K."/>
        </authorList>
    </citation>
    <scope>NUCLEOTIDE SEQUENCE</scope>
    <source>
        <strain evidence="6">RL4-1S</strain>
    </source>
</reference>
<dbReference type="Pfam" id="PF00126">
    <property type="entry name" value="HTH_1"/>
    <property type="match status" value="1"/>
</dbReference>
<name>A0A940WG67_9ACTN</name>
<evidence type="ECO:0000313" key="7">
    <source>
        <dbReference type="Proteomes" id="UP000674234"/>
    </source>
</evidence>
<dbReference type="Gene3D" id="1.10.10.10">
    <property type="entry name" value="Winged helix-like DNA-binding domain superfamily/Winged helix DNA-binding domain"/>
    <property type="match status" value="1"/>
</dbReference>
<protein>
    <submittedName>
        <fullName evidence="6">LysR family transcriptional regulator</fullName>
    </submittedName>
</protein>
<evidence type="ECO:0000256" key="1">
    <source>
        <dbReference type="ARBA" id="ARBA00009437"/>
    </source>
</evidence>
<keyword evidence="7" id="KW-1185">Reference proteome</keyword>
<dbReference type="Pfam" id="PF03466">
    <property type="entry name" value="LysR_substrate"/>
    <property type="match status" value="1"/>
</dbReference>
<organism evidence="6 7">
    <name type="scientific">Microbispora oryzae</name>
    <dbReference type="NCBI Taxonomy" id="2806554"/>
    <lineage>
        <taxon>Bacteria</taxon>
        <taxon>Bacillati</taxon>
        <taxon>Actinomycetota</taxon>
        <taxon>Actinomycetes</taxon>
        <taxon>Streptosporangiales</taxon>
        <taxon>Streptosporangiaceae</taxon>
        <taxon>Microbispora</taxon>
    </lineage>
</organism>
<evidence type="ECO:0000256" key="3">
    <source>
        <dbReference type="ARBA" id="ARBA00023125"/>
    </source>
</evidence>
<accession>A0A940WG67</accession>
<sequence length="298" mass="33418">MDVDLRKLRYFVAVAERLHFGRAAEALHIAQPVLSRQIRALEEELKVQLFVRTRRATELTPAGEQLLADARPLLASAEALRRRVGRAARGADVFTVGFMPGLIVTPAVQALRERHPELTVEVVRTTWNDQTETIHDARVDIGYVRLPIDQRGLRVRPLMSEPRVAVLPTGHRLAGKDVIGIADLADEHLLQDPYAVPEWRDIATELRRPGRRRAELLFHAVEEKLEHVAAGHGVVVVPLSVMAFYTRPDVTYVPITDIPPNQVCLAWDSTRRNPLIGEFAVLAADLQSVSQVPGRQRR</sequence>
<keyword evidence="2" id="KW-0805">Transcription regulation</keyword>
<dbReference type="PROSITE" id="PS50931">
    <property type="entry name" value="HTH_LYSR"/>
    <property type="match status" value="1"/>
</dbReference>
<dbReference type="CDD" id="cd08414">
    <property type="entry name" value="PBP2_LTTR_aromatics_like"/>
    <property type="match status" value="1"/>
</dbReference>
<dbReference type="AlphaFoldDB" id="A0A940WG67"/>
<gene>
    <name evidence="6" type="ORF">JOL79_14630</name>
</gene>
<dbReference type="Gene3D" id="3.40.190.10">
    <property type="entry name" value="Periplasmic binding protein-like II"/>
    <property type="match status" value="2"/>
</dbReference>
<keyword evidence="4" id="KW-0804">Transcription</keyword>